<keyword evidence="3" id="KW-0804">Transcription</keyword>
<keyword evidence="6" id="KW-1185">Reference proteome</keyword>
<dbReference type="Gene3D" id="3.30.450.80">
    <property type="entry name" value="Transcription factor LuxR-like, autoinducer-binding domain"/>
    <property type="match status" value="1"/>
</dbReference>
<organism evidence="5 6">
    <name type="scientific">Epibacterium ulvae</name>
    <dbReference type="NCBI Taxonomy" id="1156985"/>
    <lineage>
        <taxon>Bacteria</taxon>
        <taxon>Pseudomonadati</taxon>
        <taxon>Pseudomonadota</taxon>
        <taxon>Alphaproteobacteria</taxon>
        <taxon>Rhodobacterales</taxon>
        <taxon>Roseobacteraceae</taxon>
        <taxon>Epibacterium</taxon>
    </lineage>
</organism>
<dbReference type="CDD" id="cd06170">
    <property type="entry name" value="LuxR_C_like"/>
    <property type="match status" value="1"/>
</dbReference>
<dbReference type="InterPro" id="IPR036388">
    <property type="entry name" value="WH-like_DNA-bd_sf"/>
</dbReference>
<dbReference type="InterPro" id="IPR000792">
    <property type="entry name" value="Tscrpt_reg_LuxR_C"/>
</dbReference>
<dbReference type="RefSeq" id="WP_232716337.1">
    <property type="nucleotide sequence ID" value="NZ_FMWG01000001.1"/>
</dbReference>
<dbReference type="SUPFAM" id="SSF46894">
    <property type="entry name" value="C-terminal effector domain of the bipartite response regulators"/>
    <property type="match status" value="1"/>
</dbReference>
<accession>A0A1G5PM41</accession>
<dbReference type="Gene3D" id="1.10.10.10">
    <property type="entry name" value="Winged helix-like DNA-binding domain superfamily/Winged helix DNA-binding domain"/>
    <property type="match status" value="1"/>
</dbReference>
<dbReference type="GO" id="GO:0006355">
    <property type="term" value="P:regulation of DNA-templated transcription"/>
    <property type="evidence" value="ECO:0007669"/>
    <property type="project" value="InterPro"/>
</dbReference>
<feature type="domain" description="HTH luxR-type" evidence="4">
    <location>
        <begin position="196"/>
        <end position="261"/>
    </location>
</feature>
<reference evidence="5 6" key="1">
    <citation type="submission" date="2016-10" db="EMBL/GenBank/DDBJ databases">
        <authorList>
            <person name="de Groot N.N."/>
        </authorList>
    </citation>
    <scope>NUCLEOTIDE SEQUENCE [LARGE SCALE GENOMIC DNA]</scope>
    <source>
        <strain evidence="5 6">U95</strain>
    </source>
</reference>
<evidence type="ECO:0000313" key="6">
    <source>
        <dbReference type="Proteomes" id="UP000198767"/>
    </source>
</evidence>
<protein>
    <submittedName>
        <fullName evidence="5">Regulatory protein, luxR family</fullName>
    </submittedName>
</protein>
<evidence type="ECO:0000259" key="4">
    <source>
        <dbReference type="PROSITE" id="PS50043"/>
    </source>
</evidence>
<gene>
    <name evidence="5" type="ORF">SAMN04488118_101255</name>
</gene>
<dbReference type="Proteomes" id="UP000198767">
    <property type="component" value="Unassembled WGS sequence"/>
</dbReference>
<dbReference type="InterPro" id="IPR016032">
    <property type="entry name" value="Sig_transdc_resp-reg_C-effctor"/>
</dbReference>
<keyword evidence="2" id="KW-0238">DNA-binding</keyword>
<dbReference type="EMBL" id="FMWG01000001">
    <property type="protein sequence ID" value="SCZ50281.1"/>
    <property type="molecule type" value="Genomic_DNA"/>
</dbReference>
<dbReference type="PANTHER" id="PTHR44688:SF16">
    <property type="entry name" value="DNA-BINDING TRANSCRIPTIONAL ACTIVATOR DEVR_DOSR"/>
    <property type="match status" value="1"/>
</dbReference>
<sequence>MKTHLSPVQAGSLLMKENKYGETGGYMSGGDSLDQILNSIEAVTHLNGLDDIMLCARSALQVKHAAYLWIDANGQNSYFGTFRESWSKRYRDAAMVRVDPVITGCFQRFAPVDWRAFDWTSKLAHSFWAEAENQDVGTQGYSIPVRGPQGQFALLSLTHSCDDHMWGEFTAAHGHDLILLAHFLHRKILRLATQDATATKAALSPREVDALTLLAFGHSRAQVAEMLSISEHTLRVYIEGARSKLEATNTTHAIARATSNGLIVV</sequence>
<evidence type="ECO:0000256" key="3">
    <source>
        <dbReference type="ARBA" id="ARBA00023163"/>
    </source>
</evidence>
<dbReference type="InterPro" id="IPR036693">
    <property type="entry name" value="TF_LuxR_autoind-bd_dom_sf"/>
</dbReference>
<dbReference type="STRING" id="1156985.SAMN04488118_101255"/>
<dbReference type="SUPFAM" id="SSF75516">
    <property type="entry name" value="Pheromone-binding domain of LuxR-like quorum-sensing transcription factors"/>
    <property type="match status" value="1"/>
</dbReference>
<keyword evidence="1" id="KW-0805">Transcription regulation</keyword>
<proteinExistence type="predicted"/>
<dbReference type="PANTHER" id="PTHR44688">
    <property type="entry name" value="DNA-BINDING TRANSCRIPTIONAL ACTIVATOR DEVR_DOSR"/>
    <property type="match status" value="1"/>
</dbReference>
<evidence type="ECO:0000313" key="5">
    <source>
        <dbReference type="EMBL" id="SCZ50281.1"/>
    </source>
</evidence>
<dbReference type="Pfam" id="PF00196">
    <property type="entry name" value="GerE"/>
    <property type="match status" value="1"/>
</dbReference>
<dbReference type="SMART" id="SM00421">
    <property type="entry name" value="HTH_LUXR"/>
    <property type="match status" value="1"/>
</dbReference>
<evidence type="ECO:0000256" key="1">
    <source>
        <dbReference type="ARBA" id="ARBA00023015"/>
    </source>
</evidence>
<name>A0A1G5PM41_9RHOB</name>
<dbReference type="GO" id="GO:0003677">
    <property type="term" value="F:DNA binding"/>
    <property type="evidence" value="ECO:0007669"/>
    <property type="project" value="UniProtKB-KW"/>
</dbReference>
<dbReference type="PROSITE" id="PS50043">
    <property type="entry name" value="HTH_LUXR_2"/>
    <property type="match status" value="1"/>
</dbReference>
<dbReference type="PRINTS" id="PR00038">
    <property type="entry name" value="HTHLUXR"/>
</dbReference>
<dbReference type="Pfam" id="PF03472">
    <property type="entry name" value="Autoind_bind"/>
    <property type="match status" value="1"/>
</dbReference>
<dbReference type="AlphaFoldDB" id="A0A1G5PM41"/>
<dbReference type="InterPro" id="IPR005143">
    <property type="entry name" value="TF_LuxR_autoind-bd_dom"/>
</dbReference>
<evidence type="ECO:0000256" key="2">
    <source>
        <dbReference type="ARBA" id="ARBA00023125"/>
    </source>
</evidence>